<keyword evidence="2" id="KW-1185">Reference proteome</keyword>
<name>A0A1N6XXW9_9GAMM</name>
<proteinExistence type="predicted"/>
<dbReference type="InterPro" id="IPR053575">
    <property type="entry name" value="Retron_Ec78_HNH_endo"/>
</dbReference>
<dbReference type="Proteomes" id="UP000186895">
    <property type="component" value="Unassembled WGS sequence"/>
</dbReference>
<protein>
    <submittedName>
        <fullName evidence="1">TIGR02646 family protein</fullName>
    </submittedName>
</protein>
<dbReference type="STRING" id="49186.SAMN05421647_11813"/>
<gene>
    <name evidence="1" type="ORF">SAMN05421647_11813</name>
</gene>
<dbReference type="NCBIfam" id="NF041761">
    <property type="entry name" value="PtuB"/>
    <property type="match status" value="1"/>
</dbReference>
<sequence>MKFLNRGNKPKCLNGLSYKKKNWCDLKPDEREEIWKSIYEMQGDFCAYCECKLDKARHIEHFEPRKNNRRLTFEWDNLFGSCGRTSRCGHYKDGSKAKAYEIENILKPDIDDPHNYFIFNSNGRISPRKDLSILNTKKAEETIRVFNLDHDAEIVGRRRNAIRLILEEVKVLYGLFDEVEKENISLDDWNSLRDDLINQIKGGEFEGVLINYMFNGYNYL</sequence>
<evidence type="ECO:0000313" key="1">
    <source>
        <dbReference type="EMBL" id="SIR07146.1"/>
    </source>
</evidence>
<dbReference type="Gene3D" id="1.10.30.50">
    <property type="match status" value="1"/>
</dbReference>
<evidence type="ECO:0000313" key="2">
    <source>
        <dbReference type="Proteomes" id="UP000186895"/>
    </source>
</evidence>
<dbReference type="RefSeq" id="WP_076466468.1">
    <property type="nucleotide sequence ID" value="NZ_FTMN01000018.1"/>
</dbReference>
<dbReference type="InterPro" id="IPR013467">
    <property type="entry name" value="HNH78-like"/>
</dbReference>
<dbReference type="EMBL" id="FTMN01000018">
    <property type="protein sequence ID" value="SIR07146.1"/>
    <property type="molecule type" value="Genomic_DNA"/>
</dbReference>
<dbReference type="NCBIfam" id="TIGR02646">
    <property type="entry name" value="retron system putative HNH endonuclease"/>
    <property type="match status" value="1"/>
</dbReference>
<accession>A0A1N6XXW9</accession>
<reference evidence="1 2" key="1">
    <citation type="submission" date="2017-01" db="EMBL/GenBank/DDBJ databases">
        <authorList>
            <person name="Mah S.A."/>
            <person name="Swanson W.J."/>
            <person name="Moy G.W."/>
            <person name="Vacquier V.D."/>
        </authorList>
    </citation>
    <scope>NUCLEOTIDE SEQUENCE [LARGE SCALE GENOMIC DNA]</scope>
    <source>
        <strain evidence="1 2">DSM 7027</strain>
    </source>
</reference>
<organism evidence="1 2">
    <name type="scientific">Marinobacterium stanieri</name>
    <dbReference type="NCBI Taxonomy" id="49186"/>
    <lineage>
        <taxon>Bacteria</taxon>
        <taxon>Pseudomonadati</taxon>
        <taxon>Pseudomonadota</taxon>
        <taxon>Gammaproteobacteria</taxon>
        <taxon>Oceanospirillales</taxon>
        <taxon>Oceanospirillaceae</taxon>
        <taxon>Marinobacterium</taxon>
    </lineage>
</organism>
<dbReference type="AlphaFoldDB" id="A0A1N6XXW9"/>